<protein>
    <submittedName>
        <fullName evidence="1">Uncharacterized protein</fullName>
    </submittedName>
</protein>
<accession>A0A1H7ZLX3</accession>
<dbReference type="RefSeq" id="WP_089916155.1">
    <property type="nucleotide sequence ID" value="NZ_FOBB01000005.1"/>
</dbReference>
<dbReference type="Proteomes" id="UP000198984">
    <property type="component" value="Unassembled WGS sequence"/>
</dbReference>
<evidence type="ECO:0000313" key="2">
    <source>
        <dbReference type="Proteomes" id="UP000198984"/>
    </source>
</evidence>
<reference evidence="1 2" key="1">
    <citation type="submission" date="2016-10" db="EMBL/GenBank/DDBJ databases">
        <authorList>
            <person name="de Groot N.N."/>
        </authorList>
    </citation>
    <scope>NUCLEOTIDE SEQUENCE [LARGE SCALE GENOMIC DNA]</scope>
    <source>
        <strain evidence="1 2">DSM 21039</strain>
    </source>
</reference>
<organism evidence="1 2">
    <name type="scientific">Chitinophaga rupis</name>
    <dbReference type="NCBI Taxonomy" id="573321"/>
    <lineage>
        <taxon>Bacteria</taxon>
        <taxon>Pseudomonadati</taxon>
        <taxon>Bacteroidota</taxon>
        <taxon>Chitinophagia</taxon>
        <taxon>Chitinophagales</taxon>
        <taxon>Chitinophagaceae</taxon>
        <taxon>Chitinophaga</taxon>
    </lineage>
</organism>
<dbReference type="EMBL" id="FOBB01000005">
    <property type="protein sequence ID" value="SEM58548.1"/>
    <property type="molecule type" value="Genomic_DNA"/>
</dbReference>
<name>A0A1H7ZLX3_9BACT</name>
<keyword evidence="2" id="KW-1185">Reference proteome</keyword>
<dbReference type="STRING" id="573321.SAMN04488505_105112"/>
<evidence type="ECO:0000313" key="1">
    <source>
        <dbReference type="EMBL" id="SEM58548.1"/>
    </source>
</evidence>
<dbReference type="OrthoDB" id="645580at2"/>
<dbReference type="AlphaFoldDB" id="A0A1H7ZLX3"/>
<gene>
    <name evidence="1" type="ORF">SAMN04488505_105112</name>
</gene>
<sequence length="211" mass="24890">MLALPITIRIPTDQELDHRPDIDEILHKRRKANIREGYKLEFNEARRLPFRFQATINIDNGRLWQLFLALAATLPQKVSCVYGLYEEGSETTALLQKDFVLNQLEKYREELSQECQLEFGLLFQTKEVLIELGVSESKYIRYWGVELERFRLLMQSFHLPPVEGLEFIDEYPKIVTPLRELIPTAKAPETVVYYLDQAFHIDRRPPDVFFD</sequence>
<proteinExistence type="predicted"/>